<accession>A0A284VT26</accession>
<evidence type="ECO:0000313" key="2">
    <source>
        <dbReference type="Proteomes" id="UP000218615"/>
    </source>
</evidence>
<sequence length="70" mass="7788">MTVYTPEEIVEMADRLMKDIADTTKDIASEGAVDVTMAANYADRCAQLIKNLAESVSELHQRVDVLTEKE</sequence>
<name>A0A284VT26_9EURY</name>
<evidence type="ECO:0000313" key="1">
    <source>
        <dbReference type="EMBL" id="SNQ62337.1"/>
    </source>
</evidence>
<proteinExistence type="predicted"/>
<dbReference type="Proteomes" id="UP000218615">
    <property type="component" value="Unassembled WGS sequence"/>
</dbReference>
<dbReference type="OrthoDB" id="147094at2157"/>
<dbReference type="AlphaFoldDB" id="A0A284VT26"/>
<protein>
    <submittedName>
        <fullName evidence="1">Uncharacterized protein</fullName>
    </submittedName>
</protein>
<dbReference type="EMBL" id="FZMP01000218">
    <property type="protein sequence ID" value="SNQ62337.1"/>
    <property type="molecule type" value="Genomic_DNA"/>
</dbReference>
<dbReference type="RefSeq" id="WP_096206917.1">
    <property type="nucleotide sequence ID" value="NZ_FZMP01000218.1"/>
</dbReference>
<organism evidence="1 2">
    <name type="scientific">Candidatus Methanoperedens nitratireducens</name>
    <dbReference type="NCBI Taxonomy" id="1392998"/>
    <lineage>
        <taxon>Archaea</taxon>
        <taxon>Methanobacteriati</taxon>
        <taxon>Methanobacteriota</taxon>
        <taxon>Stenosarchaea group</taxon>
        <taxon>Methanomicrobia</taxon>
        <taxon>Methanosarcinales</taxon>
        <taxon>ANME-2 cluster</taxon>
        <taxon>Candidatus Methanoperedentaceae</taxon>
        <taxon>Candidatus Methanoperedens</taxon>
    </lineage>
</organism>
<gene>
    <name evidence="1" type="ORF">MNV_70009</name>
</gene>
<keyword evidence="2" id="KW-1185">Reference proteome</keyword>
<reference evidence="2" key="1">
    <citation type="submission" date="2017-06" db="EMBL/GenBank/DDBJ databases">
        <authorList>
            <person name="Cremers G."/>
        </authorList>
    </citation>
    <scope>NUCLEOTIDE SEQUENCE [LARGE SCALE GENOMIC DNA]</scope>
</reference>